<feature type="modified residue" description="N6-(pyridoxal phosphate)lysine" evidence="4">
    <location>
        <position position="224"/>
    </location>
</feature>
<evidence type="ECO:0000256" key="4">
    <source>
        <dbReference type="PIRSR" id="PIRSR001434-2"/>
    </source>
</evidence>
<evidence type="ECO:0000313" key="7">
    <source>
        <dbReference type="EMBL" id="SDT32574.1"/>
    </source>
</evidence>
<dbReference type="PROSITE" id="PS00868">
    <property type="entry name" value="CYS_MET_METAB_PP"/>
    <property type="match status" value="1"/>
</dbReference>
<evidence type="ECO:0000256" key="2">
    <source>
        <dbReference type="ARBA" id="ARBA00009077"/>
    </source>
</evidence>
<dbReference type="GO" id="GO:0019343">
    <property type="term" value="P:cysteine biosynthetic process via cystathionine"/>
    <property type="evidence" value="ECO:0007669"/>
    <property type="project" value="TreeGrafter"/>
</dbReference>
<dbReference type="GO" id="GO:0005737">
    <property type="term" value="C:cytoplasm"/>
    <property type="evidence" value="ECO:0007669"/>
    <property type="project" value="TreeGrafter"/>
</dbReference>
<evidence type="ECO:0000256" key="5">
    <source>
        <dbReference type="RuleBase" id="RU362118"/>
    </source>
</evidence>
<reference evidence="7 8" key="1">
    <citation type="submission" date="2016-10" db="EMBL/GenBank/DDBJ databases">
        <authorList>
            <person name="de Groot N.N."/>
        </authorList>
    </citation>
    <scope>NUCLEOTIDE SEQUENCE [LARGE SCALE GENOMIC DNA]</scope>
    <source>
        <strain evidence="7 8">DSM 21800</strain>
    </source>
</reference>
<accession>A0A1H1ZFT4</accession>
<proteinExistence type="inferred from homology"/>
<keyword evidence="8" id="KW-1185">Reference proteome</keyword>
<dbReference type="SUPFAM" id="SSF53383">
    <property type="entry name" value="PLP-dependent transferases"/>
    <property type="match status" value="1"/>
</dbReference>
<evidence type="ECO:0000256" key="6">
    <source>
        <dbReference type="SAM" id="MobiDB-lite"/>
    </source>
</evidence>
<dbReference type="PANTHER" id="PTHR11808">
    <property type="entry name" value="TRANS-SULFURATION ENZYME FAMILY MEMBER"/>
    <property type="match status" value="1"/>
</dbReference>
<dbReference type="Gene3D" id="3.90.1150.10">
    <property type="entry name" value="Aspartate Aminotransferase, domain 1"/>
    <property type="match status" value="2"/>
</dbReference>
<dbReference type="PIRSF" id="PIRSF001434">
    <property type="entry name" value="CGS"/>
    <property type="match status" value="1"/>
</dbReference>
<feature type="region of interest" description="Disordered" evidence="6">
    <location>
        <begin position="1"/>
        <end position="47"/>
    </location>
</feature>
<dbReference type="GO" id="GO:0030170">
    <property type="term" value="F:pyridoxal phosphate binding"/>
    <property type="evidence" value="ECO:0007669"/>
    <property type="project" value="InterPro"/>
</dbReference>
<evidence type="ECO:0000256" key="3">
    <source>
        <dbReference type="ARBA" id="ARBA00022898"/>
    </source>
</evidence>
<name>A0A1H1ZFT4_9ACTN</name>
<dbReference type="PANTHER" id="PTHR11808:SF15">
    <property type="entry name" value="CYSTATHIONINE GAMMA-LYASE"/>
    <property type="match status" value="1"/>
</dbReference>
<dbReference type="AlphaFoldDB" id="A0A1H1ZFT4"/>
<sequence length="386" mass="40556">MSDPGSATPASRPVSSTGTDPGSPVLRPETLAVAAGRPDPVPDAPLNQPIVPASTYVGGQGTDWVGYGRYGNPGWSALEDAVSALEGVGLPTGADRVRSLAFASGMAAAAAALATVPSDATVVLPEHCYLGVAALAEEYRQRHGLTVRTVDIADTEQVLAAADGAQLIWLETPANPTMEVADIAAIADSRPDDCLLLVDNTFATPILQQPLAHGADIVLHSATKFLSGHSDALCGMLSFAPSRPESFSVAEAHRKLHGATPGVLEAYLVLRGIRTLPIRVRQAEGSARRIVAELETHPAVQRVRYPGFGSMAAIELADAQTADAMIARLRLWVHATSLGGVESSLERRRRWPAELPSVDEGLVRMSVGVEHVDDLLADLRQALPHG</sequence>
<dbReference type="RefSeq" id="WP_091528998.1">
    <property type="nucleotide sequence ID" value="NZ_LT629772.1"/>
</dbReference>
<dbReference type="GO" id="GO:0004123">
    <property type="term" value="F:cystathionine gamma-lyase activity"/>
    <property type="evidence" value="ECO:0007669"/>
    <property type="project" value="TreeGrafter"/>
</dbReference>
<evidence type="ECO:0000313" key="8">
    <source>
        <dbReference type="Proteomes" id="UP000199103"/>
    </source>
</evidence>
<dbReference type="OrthoDB" id="9780685at2"/>
<gene>
    <name evidence="7" type="ORF">SAMN04489812_5195</name>
</gene>
<keyword evidence="3 4" id="KW-0663">Pyridoxal phosphate</keyword>
<dbReference type="Gene3D" id="3.40.640.10">
    <property type="entry name" value="Type I PLP-dependent aspartate aminotransferase-like (Major domain)"/>
    <property type="match status" value="1"/>
</dbReference>
<organism evidence="7 8">
    <name type="scientific">Microlunatus soli</name>
    <dbReference type="NCBI Taxonomy" id="630515"/>
    <lineage>
        <taxon>Bacteria</taxon>
        <taxon>Bacillati</taxon>
        <taxon>Actinomycetota</taxon>
        <taxon>Actinomycetes</taxon>
        <taxon>Propionibacteriales</taxon>
        <taxon>Propionibacteriaceae</taxon>
        <taxon>Microlunatus</taxon>
    </lineage>
</organism>
<dbReference type="Pfam" id="PF01053">
    <property type="entry name" value="Cys_Met_Meta_PP"/>
    <property type="match status" value="1"/>
</dbReference>
<protein>
    <submittedName>
        <fullName evidence="7">Cystathionine gamma-synthase</fullName>
    </submittedName>
</protein>
<dbReference type="Proteomes" id="UP000199103">
    <property type="component" value="Chromosome I"/>
</dbReference>
<dbReference type="InterPro" id="IPR015421">
    <property type="entry name" value="PyrdxlP-dep_Trfase_major"/>
</dbReference>
<dbReference type="InterPro" id="IPR000277">
    <property type="entry name" value="Cys/Met-Metab_PyrdxlP-dep_enz"/>
</dbReference>
<dbReference type="InterPro" id="IPR015422">
    <property type="entry name" value="PyrdxlP-dep_Trfase_small"/>
</dbReference>
<evidence type="ECO:0000256" key="1">
    <source>
        <dbReference type="ARBA" id="ARBA00001933"/>
    </source>
</evidence>
<dbReference type="GO" id="GO:0019346">
    <property type="term" value="P:transsulfuration"/>
    <property type="evidence" value="ECO:0007669"/>
    <property type="project" value="InterPro"/>
</dbReference>
<dbReference type="InterPro" id="IPR015424">
    <property type="entry name" value="PyrdxlP-dep_Trfase"/>
</dbReference>
<comment type="cofactor">
    <cofactor evidence="1 5">
        <name>pyridoxal 5'-phosphate</name>
        <dbReference type="ChEBI" id="CHEBI:597326"/>
    </cofactor>
</comment>
<dbReference type="STRING" id="630515.SAMN04489812_5195"/>
<comment type="similarity">
    <text evidence="2 5">Belongs to the trans-sulfuration enzymes family.</text>
</comment>
<dbReference type="InterPro" id="IPR054542">
    <property type="entry name" value="Cys_met_metab_PP"/>
</dbReference>
<dbReference type="EMBL" id="LT629772">
    <property type="protein sequence ID" value="SDT32574.1"/>
    <property type="molecule type" value="Genomic_DNA"/>
</dbReference>